<dbReference type="AlphaFoldDB" id="A0A1J9RBL5"/>
<dbReference type="Proteomes" id="UP000183809">
    <property type="component" value="Unassembled WGS sequence"/>
</dbReference>
<accession>A0A1J9RBL5</accession>
<dbReference type="RefSeq" id="XP_020126095.1">
    <property type="nucleotide sequence ID" value="XM_020278776.1"/>
</dbReference>
<evidence type="ECO:0000313" key="3">
    <source>
        <dbReference type="Proteomes" id="UP000183809"/>
    </source>
</evidence>
<evidence type="ECO:0000313" key="2">
    <source>
        <dbReference type="EMBL" id="OJD29835.1"/>
    </source>
</evidence>
<dbReference type="InterPro" id="IPR036047">
    <property type="entry name" value="F-box-like_dom_sf"/>
</dbReference>
<sequence>MGSHNWPGRRARLLPWTPWLRQILQEQESLILTRAESDAPNASTAMLLDHLPLDVVLLIGDHLDDASVRNLRAVSRDFRHAMEDLFVRSNITDLCSHPVVAIPMAVPTRLQRADAISRIPAIAEAISEIHICLTLPWSETTWRYLAQTCEKADAQSMGGRELCSRWPSEESAQGRERRTLLLKRILGRLVKLRKVEVDFIGFGIGIGHLDGHINMLALEEHWPDAREASESVQALMSNALDAVSTVSDRVRTLRVGHYTRIYPGLSPAGDTRIWNKHMGAGTMANLTELTMVLSGFGLNTGSFGKSEDFHGSRILSRFLRAAPNIKDLCVCGTDYACLNSQTIATIAARVRPHTLRALRLKHFVTTSQTLQKLHANHSASLRMLHFEQGGLIEGGWVQLLRTCSTSCLHLHHALFGSLYDLNAAGFQCITFPFHVSGPDVERWCEECGKWDQKEMDIRSRVLVRMRRGLEFREMPYDTGMLRIQDYEPPSYGVRENAMGVFKLRSTSKAYRKTQKFEFGLGRTGASSTLWGKEPRNAFWP</sequence>
<protein>
    <recommendedName>
        <fullName evidence="1">F-box domain-containing protein</fullName>
    </recommendedName>
</protein>
<dbReference type="InterPro" id="IPR001810">
    <property type="entry name" value="F-box_dom"/>
</dbReference>
<dbReference type="EMBL" id="MNUE01000071">
    <property type="protein sequence ID" value="OJD29835.1"/>
    <property type="molecule type" value="Genomic_DNA"/>
</dbReference>
<comment type="caution">
    <text evidence="2">The sequence shown here is derived from an EMBL/GenBank/DDBJ whole genome shotgun (WGS) entry which is preliminary data.</text>
</comment>
<name>A0A1J9RBL5_9PEZI</name>
<proteinExistence type="predicted"/>
<dbReference type="PROSITE" id="PS50181">
    <property type="entry name" value="FBOX"/>
    <property type="match status" value="1"/>
</dbReference>
<feature type="domain" description="F-box" evidence="1">
    <location>
        <begin position="45"/>
        <end position="94"/>
    </location>
</feature>
<reference evidence="2 3" key="1">
    <citation type="submission" date="2016-10" db="EMBL/GenBank/DDBJ databases">
        <title>Proteomics and genomics reveal pathogen-plant mechanisms compatible with a hemibiotrophic lifestyle of Diplodia corticola.</title>
        <authorList>
            <person name="Fernandes I."/>
            <person name="De Jonge R."/>
            <person name="Van De Peer Y."/>
            <person name="Devreese B."/>
            <person name="Alves A."/>
            <person name="Esteves A.C."/>
        </authorList>
    </citation>
    <scope>NUCLEOTIDE SEQUENCE [LARGE SCALE GENOMIC DNA]</scope>
    <source>
        <strain evidence="2 3">CBS 112549</strain>
    </source>
</reference>
<evidence type="ECO:0000259" key="1">
    <source>
        <dbReference type="PROSITE" id="PS50181"/>
    </source>
</evidence>
<keyword evidence="3" id="KW-1185">Reference proteome</keyword>
<dbReference type="GeneID" id="31019037"/>
<dbReference type="SUPFAM" id="SSF81383">
    <property type="entry name" value="F-box domain"/>
    <property type="match status" value="1"/>
</dbReference>
<organism evidence="2 3">
    <name type="scientific">Diplodia corticola</name>
    <dbReference type="NCBI Taxonomy" id="236234"/>
    <lineage>
        <taxon>Eukaryota</taxon>
        <taxon>Fungi</taxon>
        <taxon>Dikarya</taxon>
        <taxon>Ascomycota</taxon>
        <taxon>Pezizomycotina</taxon>
        <taxon>Dothideomycetes</taxon>
        <taxon>Dothideomycetes incertae sedis</taxon>
        <taxon>Botryosphaeriales</taxon>
        <taxon>Botryosphaeriaceae</taxon>
        <taxon>Diplodia</taxon>
    </lineage>
</organism>
<gene>
    <name evidence="2" type="ORF">BKCO1_7100022</name>
</gene>